<feature type="compositionally biased region" description="Basic and acidic residues" evidence="1">
    <location>
        <begin position="1203"/>
        <end position="1212"/>
    </location>
</feature>
<feature type="region of interest" description="Disordered" evidence="1">
    <location>
        <begin position="805"/>
        <end position="952"/>
    </location>
</feature>
<feature type="compositionally biased region" description="Acidic residues" evidence="1">
    <location>
        <begin position="157"/>
        <end position="172"/>
    </location>
</feature>
<dbReference type="PANTHER" id="PTHR33870:SF4">
    <property type="entry name" value="CARDIOMYOPATHY-ASSOCIATED PROTEIN"/>
    <property type="match status" value="1"/>
</dbReference>
<feature type="region of interest" description="Disordered" evidence="1">
    <location>
        <begin position="351"/>
        <end position="514"/>
    </location>
</feature>
<evidence type="ECO:0000256" key="2">
    <source>
        <dbReference type="SAM" id="Phobius"/>
    </source>
</evidence>
<feature type="compositionally biased region" description="Basic and acidic residues" evidence="1">
    <location>
        <begin position="62"/>
        <end position="71"/>
    </location>
</feature>
<feature type="transmembrane region" description="Helical" evidence="2">
    <location>
        <begin position="20"/>
        <end position="41"/>
    </location>
</feature>
<keyword evidence="2" id="KW-1133">Transmembrane helix</keyword>
<feature type="compositionally biased region" description="Polar residues" evidence="1">
    <location>
        <begin position="465"/>
        <end position="476"/>
    </location>
</feature>
<feature type="compositionally biased region" description="Low complexity" evidence="1">
    <location>
        <begin position="110"/>
        <end position="121"/>
    </location>
</feature>
<name>A0A438F8V2_VITVI</name>
<feature type="compositionally biased region" description="Basic and acidic residues" evidence="1">
    <location>
        <begin position="859"/>
        <end position="876"/>
    </location>
</feature>
<feature type="compositionally biased region" description="Basic and acidic residues" evidence="1">
    <location>
        <begin position="430"/>
        <end position="449"/>
    </location>
</feature>
<sequence>MSSQVEIKRSVGGEAKFNVFSVLIYSSPVLACTIVLIKFLLCLEPFKDQNSKRNESVSVQDDDAKRNEKSSLHTQTSKRRNEWDNDNLIGRSVPRGGKLNEIQEGKGESSLDGGDSSSLSSYDAEKVQRVDEKPDSELGNGFDERCRKFNDGGGSELEAESPEEAEDEDEEGHEYGHKAVEWTEDDQKNLMDLGTSEIERNKRLESLIAKRRARKLMKMRVEKDLIDLNSKEQVGQIAPILIARNNLLHLPNDLGEAEDLPVPGSAPSVLLPGRNPFDLPYDPQEEKPNLLGDSFQQEFTMPHQKEMFFCRHESFTLGSFYSGENKQEPHSSKRCPDFIGTKTRALEGSGFSRFKWSPNNEDKEKIFEEKSSQHDESKSHIESDQQGGEVPKPAVDSVGTFHEKDIETDLSMIKTEGKDEANTGDMESEPSERNDIPMKPESVEDKNDESSSSSLSEAKEHSGQENEVSPHSNPSPNDGDMNKEVTSGSEETWVASSHLSGVEENESSLRKVNEINEEDIIIQVGFSGVDQDSEDSIPLAVHPGQGASSPTEKSAREASSIYNVSDPALHASDGMEDLKSIKGIDDEPLADKTNPKSIANIEDEPEKLAVEENDNSTTIEDLVQKPEKLTTQESNVEEAEPIEDKDNLKSIQDSEGDQGNVEAGSFGGDQSSDAFSSSALEPERVIEQSVAGLSSSFSHPKPVLPERVPVDQCLIEDSVTSHLTVDFEKLQVFNQGSGDLIASAVQPESAVEQISNNSSLSSSPKSVLPEKVPVDQVSSWSFNPEVHVTVQQTDMEDNSLHELLPQNFSLTMPPNAQHLMEDSVAHSSNNSDYEGQQEPSNPSEKTSGANISYNINESVVHDKEGEEKKSIEDNEGKSQSVTSISQEAAAESSRSDEEISSKSIEDNEDGMERTSAHGTNIGPSYDSYPAEENANSDIPATMANEKELSNLPMKSTEEVNIIHNLNRLEVSGNATLASEEGDKALEGVPKPHETTSSRFITDIEAESNTVTEDEAINGASKAMGENENSISTPDTEDFTTSMEHGVIIFPTKPDDAKDNSESITDVEGDSKNSMGYEATICSPEPGNLNDNWNIPITVPEGEELSDLPPEKSMEEANIILSENEAEAGQMDIKQTSESVGDGEGDYQSSIGQFAVVEPSETTEVTNPVTTQDTEGKSGNLIHDNNVMDTPEPVEDNATLDTNGDVKENKGETADLSQDDIGTNK</sequence>
<evidence type="ECO:0000256" key="1">
    <source>
        <dbReference type="SAM" id="MobiDB-lite"/>
    </source>
</evidence>
<protein>
    <submittedName>
        <fullName evidence="3">Uncharacterized protein</fullName>
    </submittedName>
</protein>
<feature type="region of interest" description="Disordered" evidence="1">
    <location>
        <begin position="52"/>
        <end position="175"/>
    </location>
</feature>
<evidence type="ECO:0000313" key="3">
    <source>
        <dbReference type="EMBL" id="RVW56380.1"/>
    </source>
</evidence>
<dbReference type="EMBL" id="QGNW01001078">
    <property type="protein sequence ID" value="RVW56380.1"/>
    <property type="molecule type" value="Genomic_DNA"/>
</dbReference>
<feature type="region of interest" description="Disordered" evidence="1">
    <location>
        <begin position="1156"/>
        <end position="1224"/>
    </location>
</feature>
<gene>
    <name evidence="3" type="ORF">CK203_101749</name>
</gene>
<dbReference type="PANTHER" id="PTHR33870">
    <property type="entry name" value="CARDIOMYOPATHY-ASSOCIATED PROTEIN"/>
    <property type="match status" value="1"/>
</dbReference>
<keyword evidence="2" id="KW-0812">Transmembrane</keyword>
<feature type="compositionally biased region" description="Basic and acidic residues" evidence="1">
    <location>
        <begin position="980"/>
        <end position="995"/>
    </location>
</feature>
<feature type="compositionally biased region" description="Basic and acidic residues" evidence="1">
    <location>
        <begin position="576"/>
        <end position="594"/>
    </location>
</feature>
<comment type="caution">
    <text evidence="3">The sequence shown here is derived from an EMBL/GenBank/DDBJ whole genome shotgun (WGS) entry which is preliminary data.</text>
</comment>
<evidence type="ECO:0000313" key="4">
    <source>
        <dbReference type="Proteomes" id="UP000288805"/>
    </source>
</evidence>
<keyword evidence="2" id="KW-0472">Membrane</keyword>
<feature type="compositionally biased region" description="Low complexity" evidence="1">
    <location>
        <begin position="883"/>
        <end position="892"/>
    </location>
</feature>
<proteinExistence type="predicted"/>
<feature type="compositionally biased region" description="Basic and acidic residues" evidence="1">
    <location>
        <begin position="893"/>
        <end position="915"/>
    </location>
</feature>
<feature type="compositionally biased region" description="Polar residues" evidence="1">
    <location>
        <begin position="484"/>
        <end position="499"/>
    </location>
</feature>
<feature type="region of interest" description="Disordered" evidence="1">
    <location>
        <begin position="1049"/>
        <end position="1108"/>
    </location>
</feature>
<dbReference type="Proteomes" id="UP000288805">
    <property type="component" value="Unassembled WGS sequence"/>
</dbReference>
<dbReference type="AlphaFoldDB" id="A0A438F8V2"/>
<accession>A0A438F8V2</accession>
<feature type="compositionally biased region" description="Polar residues" evidence="1">
    <location>
        <begin position="668"/>
        <end position="679"/>
    </location>
</feature>
<organism evidence="3 4">
    <name type="scientific">Vitis vinifera</name>
    <name type="common">Grape</name>
    <dbReference type="NCBI Taxonomy" id="29760"/>
    <lineage>
        <taxon>Eukaryota</taxon>
        <taxon>Viridiplantae</taxon>
        <taxon>Streptophyta</taxon>
        <taxon>Embryophyta</taxon>
        <taxon>Tracheophyta</taxon>
        <taxon>Spermatophyta</taxon>
        <taxon>Magnoliopsida</taxon>
        <taxon>eudicotyledons</taxon>
        <taxon>Gunneridae</taxon>
        <taxon>Pentapetalae</taxon>
        <taxon>rosids</taxon>
        <taxon>Vitales</taxon>
        <taxon>Vitaceae</taxon>
        <taxon>Viteae</taxon>
        <taxon>Vitis</taxon>
    </lineage>
</organism>
<feature type="region of interest" description="Disordered" evidence="1">
    <location>
        <begin position="973"/>
        <end position="1012"/>
    </location>
</feature>
<feature type="compositionally biased region" description="Basic and acidic residues" evidence="1">
    <location>
        <begin position="123"/>
        <end position="150"/>
    </location>
</feature>
<feature type="compositionally biased region" description="Basic and acidic residues" evidence="1">
    <location>
        <begin position="360"/>
        <end position="383"/>
    </location>
</feature>
<feature type="compositionally biased region" description="Polar residues" evidence="1">
    <location>
        <begin position="1159"/>
        <end position="1172"/>
    </location>
</feature>
<feature type="compositionally biased region" description="Polar residues" evidence="1">
    <location>
        <begin position="825"/>
        <end position="857"/>
    </location>
</feature>
<reference evidence="3 4" key="1">
    <citation type="journal article" date="2018" name="PLoS Genet.">
        <title>Population sequencing reveals clonal diversity and ancestral inbreeding in the grapevine cultivar Chardonnay.</title>
        <authorList>
            <person name="Roach M.J."/>
            <person name="Johnson D.L."/>
            <person name="Bohlmann J."/>
            <person name="van Vuuren H.J."/>
            <person name="Jones S.J."/>
            <person name="Pretorius I.S."/>
            <person name="Schmidt S.A."/>
            <person name="Borneman A.R."/>
        </authorList>
    </citation>
    <scope>NUCLEOTIDE SEQUENCE [LARGE SCALE GENOMIC DNA]</scope>
    <source>
        <strain evidence="4">cv. Chardonnay</strain>
        <tissue evidence="3">Leaf</tissue>
    </source>
</reference>
<feature type="region of interest" description="Disordered" evidence="1">
    <location>
        <begin position="530"/>
        <end position="681"/>
    </location>
</feature>